<feature type="signal peptide" evidence="1">
    <location>
        <begin position="1"/>
        <end position="27"/>
    </location>
</feature>
<keyword evidence="1" id="KW-0732">Signal</keyword>
<reference evidence="2 3" key="1">
    <citation type="submission" date="2020-08" db="EMBL/GenBank/DDBJ databases">
        <title>Genomic Encyclopedia of Type Strains, Phase IV (KMG-IV): sequencing the most valuable type-strain genomes for metagenomic binning, comparative biology and taxonomic classification.</title>
        <authorList>
            <person name="Goeker M."/>
        </authorList>
    </citation>
    <scope>NUCLEOTIDE SEQUENCE [LARGE SCALE GENOMIC DNA]</scope>
    <source>
        <strain evidence="2 3">DSM 101064</strain>
    </source>
</reference>
<evidence type="ECO:0000313" key="2">
    <source>
        <dbReference type="EMBL" id="MBB5722949.1"/>
    </source>
</evidence>
<proteinExistence type="predicted"/>
<dbReference type="InterPro" id="IPR006311">
    <property type="entry name" value="TAT_signal"/>
</dbReference>
<sequence>MTTLTRRAFVVGAPFALAACSSDPVWAPDAAVNAATYRSGGPSALTLFTVKNTGSDNGAHSALLIDGSQRVLFDPAGSFEADVSPERNDVLFGFSPAVERAYVSYHARREFYVVVQNIAVPAPVAEQAMRLAFANGAEPKAHCTRATSRLLRQLPGFDAIGGTWFPNNLSDAFGAISGVATREVREQD</sequence>
<dbReference type="PROSITE" id="PS51318">
    <property type="entry name" value="TAT"/>
    <property type="match status" value="1"/>
</dbReference>
<accession>A0A7W9EYQ6</accession>
<comment type="caution">
    <text evidence="2">The sequence shown here is derived from an EMBL/GenBank/DDBJ whole genome shotgun (WGS) entry which is preliminary data.</text>
</comment>
<dbReference type="Proteomes" id="UP000535415">
    <property type="component" value="Unassembled WGS sequence"/>
</dbReference>
<organism evidence="2 3">
    <name type="scientific">Yoonia ponticola</name>
    <dbReference type="NCBI Taxonomy" id="1524255"/>
    <lineage>
        <taxon>Bacteria</taxon>
        <taxon>Pseudomonadati</taxon>
        <taxon>Pseudomonadota</taxon>
        <taxon>Alphaproteobacteria</taxon>
        <taxon>Rhodobacterales</taxon>
        <taxon>Paracoccaceae</taxon>
        <taxon>Yoonia</taxon>
    </lineage>
</organism>
<evidence type="ECO:0000256" key="1">
    <source>
        <dbReference type="SAM" id="SignalP"/>
    </source>
</evidence>
<protein>
    <recommendedName>
        <fullName evidence="4">Lipoprotein</fullName>
    </recommendedName>
</protein>
<evidence type="ECO:0000313" key="3">
    <source>
        <dbReference type="Proteomes" id="UP000535415"/>
    </source>
</evidence>
<name>A0A7W9EYQ6_9RHOB</name>
<evidence type="ECO:0008006" key="4">
    <source>
        <dbReference type="Google" id="ProtNLM"/>
    </source>
</evidence>
<feature type="chain" id="PRO_5031501406" description="Lipoprotein" evidence="1">
    <location>
        <begin position="28"/>
        <end position="188"/>
    </location>
</feature>
<dbReference type="PROSITE" id="PS51257">
    <property type="entry name" value="PROKAR_LIPOPROTEIN"/>
    <property type="match status" value="1"/>
</dbReference>
<dbReference type="EMBL" id="JACIJM010000007">
    <property type="protein sequence ID" value="MBB5722949.1"/>
    <property type="molecule type" value="Genomic_DNA"/>
</dbReference>
<dbReference type="AlphaFoldDB" id="A0A7W9EYQ6"/>
<keyword evidence="3" id="KW-1185">Reference proteome</keyword>
<gene>
    <name evidence="2" type="ORF">FHS72_002585</name>
</gene>
<dbReference type="RefSeq" id="WP_183529702.1">
    <property type="nucleotide sequence ID" value="NZ_JACIJM010000007.1"/>
</dbReference>